<evidence type="ECO:0000313" key="2">
    <source>
        <dbReference type="Proteomes" id="UP001500653"/>
    </source>
</evidence>
<gene>
    <name evidence="1" type="ORF">GCM10009676_16190</name>
</gene>
<reference evidence="2" key="1">
    <citation type="journal article" date="2019" name="Int. J. Syst. Evol. Microbiol.">
        <title>The Global Catalogue of Microorganisms (GCM) 10K type strain sequencing project: providing services to taxonomists for standard genome sequencing and annotation.</title>
        <authorList>
            <consortium name="The Broad Institute Genomics Platform"/>
            <consortium name="The Broad Institute Genome Sequencing Center for Infectious Disease"/>
            <person name="Wu L."/>
            <person name="Ma J."/>
        </authorList>
    </citation>
    <scope>NUCLEOTIDE SEQUENCE [LARGE SCALE GENOMIC DNA]</scope>
    <source>
        <strain evidence="2">JCM 13023</strain>
    </source>
</reference>
<dbReference type="RefSeq" id="WP_253863618.1">
    <property type="nucleotide sequence ID" value="NZ_BAAALN010000005.1"/>
</dbReference>
<sequence length="75" mass="7995">MIARDRDLLARLGQVNTGLGRAVVDLMGRQDGGTLPVDGVRELAELLGGMSAELYQRAAELEHGAAPVRIVIDAR</sequence>
<protein>
    <submittedName>
        <fullName evidence="1">Uncharacterized protein</fullName>
    </submittedName>
</protein>
<accession>A0ABP4GPX5</accession>
<organism evidence="1 2">
    <name type="scientific">Prauserella halophila</name>
    <dbReference type="NCBI Taxonomy" id="185641"/>
    <lineage>
        <taxon>Bacteria</taxon>
        <taxon>Bacillati</taxon>
        <taxon>Actinomycetota</taxon>
        <taxon>Actinomycetes</taxon>
        <taxon>Pseudonocardiales</taxon>
        <taxon>Pseudonocardiaceae</taxon>
        <taxon>Prauserella</taxon>
    </lineage>
</organism>
<keyword evidence="2" id="KW-1185">Reference proteome</keyword>
<comment type="caution">
    <text evidence="1">The sequence shown here is derived from an EMBL/GenBank/DDBJ whole genome shotgun (WGS) entry which is preliminary data.</text>
</comment>
<evidence type="ECO:0000313" key="1">
    <source>
        <dbReference type="EMBL" id="GAA1233584.1"/>
    </source>
</evidence>
<dbReference type="EMBL" id="BAAALN010000005">
    <property type="protein sequence ID" value="GAA1233584.1"/>
    <property type="molecule type" value="Genomic_DNA"/>
</dbReference>
<name>A0ABP4GPX5_9PSEU</name>
<proteinExistence type="predicted"/>
<dbReference type="Proteomes" id="UP001500653">
    <property type="component" value="Unassembled WGS sequence"/>
</dbReference>